<protein>
    <recommendedName>
        <fullName evidence="11 13">Glycerol-3-phosphate dehydrogenase [NAD(P)+]</fullName>
        <ecNumber evidence="10 13">1.1.1.94</ecNumber>
    </recommendedName>
    <alternativeName>
        <fullName evidence="13">NAD(P)(+)-dependent glycerol-3-phosphate dehydrogenase</fullName>
    </alternativeName>
    <alternativeName>
        <fullName evidence="12 13">NAD(P)H-dependent dihydroxyacetone-phosphate reductase</fullName>
    </alternativeName>
</protein>
<dbReference type="GO" id="GO:0005829">
    <property type="term" value="C:cytosol"/>
    <property type="evidence" value="ECO:0007669"/>
    <property type="project" value="TreeGrafter"/>
</dbReference>
<evidence type="ECO:0000256" key="14">
    <source>
        <dbReference type="PIRSR" id="PIRSR000114-1"/>
    </source>
</evidence>
<dbReference type="Gene3D" id="3.40.50.720">
    <property type="entry name" value="NAD(P)-binding Rossmann-like Domain"/>
    <property type="match status" value="1"/>
</dbReference>
<comment type="similarity">
    <text evidence="1 13 17">Belongs to the NAD-dependent glycerol-3-phosphate dehydrogenase family.</text>
</comment>
<dbReference type="Pfam" id="PF01210">
    <property type="entry name" value="NAD_Gly3P_dh_N"/>
    <property type="match status" value="1"/>
</dbReference>
<evidence type="ECO:0000256" key="5">
    <source>
        <dbReference type="ARBA" id="ARBA00023027"/>
    </source>
</evidence>
<accession>A0A2A2GEC6</accession>
<sequence length="336" mass="36688">MKKITIIGAGSFGTALSIVLARAGNKVQLWAREKEIAYGINKRHRNPAYISDVTLPDSIECSTDPKECFDDPEMVVFATPSHAMREVAANIKPHLNGDEMVVSVAKGIENDTFMTMSQVLSEVLQGTIVDDHIGVLSGPSHAEEVSKFKPTTVVASANSKRTTQIIQETFLTPMFRVYLNYDIIGVEIGGAVKNIMAIAAGIVDGAELGDNAKAALMTRGLHEMKRLGMQLGASQDTFSGLAGMGDLIVTCTSEHSRNRFVGYNIGQGKSLDEVVSKMNMVAEGVKTTRSVFDWSNKLNIEMPITGAVYHVLFEQEDPKDMLYDLMTRNPKEEIVI</sequence>
<name>A0A2A2GEC6_9BACT</name>
<evidence type="ECO:0000256" key="7">
    <source>
        <dbReference type="ARBA" id="ARBA00023209"/>
    </source>
</evidence>
<dbReference type="SUPFAM" id="SSF51735">
    <property type="entry name" value="NAD(P)-binding Rossmann-fold domains"/>
    <property type="match status" value="1"/>
</dbReference>
<dbReference type="EC" id="1.1.1.94" evidence="10 13"/>
<dbReference type="PIRSF" id="PIRSF000114">
    <property type="entry name" value="Glycerol-3-P_dh"/>
    <property type="match status" value="1"/>
</dbReference>
<feature type="binding site" evidence="13">
    <location>
        <position position="281"/>
    </location>
    <ligand>
        <name>NADPH</name>
        <dbReference type="ChEBI" id="CHEBI:57783"/>
    </ligand>
</feature>
<feature type="binding site" evidence="13">
    <location>
        <position position="283"/>
    </location>
    <ligand>
        <name>NADPH</name>
        <dbReference type="ChEBI" id="CHEBI:57783"/>
    </ligand>
</feature>
<dbReference type="GO" id="GO:0051287">
    <property type="term" value="F:NAD binding"/>
    <property type="evidence" value="ECO:0007669"/>
    <property type="project" value="InterPro"/>
</dbReference>
<evidence type="ECO:0000259" key="18">
    <source>
        <dbReference type="Pfam" id="PF01210"/>
    </source>
</evidence>
<feature type="binding site" evidence="13">
    <location>
        <position position="12"/>
    </location>
    <ligand>
        <name>NADPH</name>
        <dbReference type="ChEBI" id="CHEBI:57783"/>
    </ligand>
</feature>
<dbReference type="EMBL" id="NSKE01000002">
    <property type="protein sequence ID" value="PAU95229.1"/>
    <property type="molecule type" value="Genomic_DNA"/>
</dbReference>
<evidence type="ECO:0000256" key="10">
    <source>
        <dbReference type="ARBA" id="ARBA00066687"/>
    </source>
</evidence>
<feature type="binding site" evidence="13">
    <location>
        <position position="49"/>
    </location>
    <ligand>
        <name>NADPH</name>
        <dbReference type="ChEBI" id="CHEBI:57783"/>
    </ligand>
</feature>
<feature type="binding site" evidence="13">
    <location>
        <position position="32"/>
    </location>
    <ligand>
        <name>NADPH</name>
        <dbReference type="ChEBI" id="CHEBI:57783"/>
    </ligand>
</feature>
<dbReference type="NCBIfam" id="NF000942">
    <property type="entry name" value="PRK00094.1-4"/>
    <property type="match status" value="1"/>
</dbReference>
<comment type="catalytic activity">
    <reaction evidence="9">
        <text>sn-glycerol 3-phosphate + NADP(+) = dihydroxyacetone phosphate + NADPH + H(+)</text>
        <dbReference type="Rhea" id="RHEA:11096"/>
        <dbReference type="ChEBI" id="CHEBI:15378"/>
        <dbReference type="ChEBI" id="CHEBI:57597"/>
        <dbReference type="ChEBI" id="CHEBI:57642"/>
        <dbReference type="ChEBI" id="CHEBI:57783"/>
        <dbReference type="ChEBI" id="CHEBI:58349"/>
        <dbReference type="EC" id="1.1.1.94"/>
    </reaction>
    <physiologicalReaction direction="right-to-left" evidence="9">
        <dbReference type="Rhea" id="RHEA:11098"/>
    </physiologicalReaction>
</comment>
<dbReference type="InterPro" id="IPR006109">
    <property type="entry name" value="G3P_DH_NAD-dep_C"/>
</dbReference>
<organism evidence="20 21">
    <name type="scientific">Fodinibius salipaludis</name>
    <dbReference type="NCBI Taxonomy" id="2032627"/>
    <lineage>
        <taxon>Bacteria</taxon>
        <taxon>Pseudomonadati</taxon>
        <taxon>Balneolota</taxon>
        <taxon>Balneolia</taxon>
        <taxon>Balneolales</taxon>
        <taxon>Balneolaceae</taxon>
        <taxon>Fodinibius</taxon>
    </lineage>
</organism>
<comment type="pathway">
    <text evidence="13">Membrane lipid metabolism; glycerophospholipid metabolism.</text>
</comment>
<feature type="binding site" evidence="16">
    <location>
        <position position="257"/>
    </location>
    <ligand>
        <name>NAD(+)</name>
        <dbReference type="ChEBI" id="CHEBI:57540"/>
    </ligand>
</feature>
<keyword evidence="13" id="KW-0547">Nucleotide-binding</keyword>
<evidence type="ECO:0000256" key="16">
    <source>
        <dbReference type="PIRSR" id="PIRSR000114-3"/>
    </source>
</evidence>
<keyword evidence="21" id="KW-1185">Reference proteome</keyword>
<evidence type="ECO:0000313" key="20">
    <source>
        <dbReference type="EMBL" id="PAU95229.1"/>
    </source>
</evidence>
<keyword evidence="4 13" id="KW-0560">Oxidoreductase</keyword>
<feature type="binding site" evidence="13">
    <location>
        <position position="11"/>
    </location>
    <ligand>
        <name>NADPH</name>
        <dbReference type="ChEBI" id="CHEBI:57783"/>
    </ligand>
</feature>
<dbReference type="Gene3D" id="1.10.1040.10">
    <property type="entry name" value="N-(1-d-carboxylethyl)-l-norvaline Dehydrogenase, domain 2"/>
    <property type="match status" value="1"/>
</dbReference>
<dbReference type="GO" id="GO:0008654">
    <property type="term" value="P:phospholipid biosynthetic process"/>
    <property type="evidence" value="ECO:0007669"/>
    <property type="project" value="UniProtKB-KW"/>
</dbReference>
<proteinExistence type="inferred from homology"/>
<dbReference type="GO" id="GO:0006650">
    <property type="term" value="P:glycerophospholipid metabolic process"/>
    <property type="evidence" value="ECO:0007669"/>
    <property type="project" value="UniProtKB-UniRule"/>
</dbReference>
<evidence type="ECO:0000256" key="6">
    <source>
        <dbReference type="ARBA" id="ARBA00023098"/>
    </source>
</evidence>
<feature type="binding site" evidence="16">
    <location>
        <begin position="8"/>
        <end position="13"/>
    </location>
    <ligand>
        <name>NAD(+)</name>
        <dbReference type="ChEBI" id="CHEBI:57540"/>
    </ligand>
</feature>
<evidence type="ECO:0000259" key="19">
    <source>
        <dbReference type="Pfam" id="PF07479"/>
    </source>
</evidence>
<feature type="binding site" evidence="13">
    <location>
        <position position="257"/>
    </location>
    <ligand>
        <name>NADPH</name>
        <dbReference type="ChEBI" id="CHEBI:57783"/>
    </ligand>
</feature>
<dbReference type="InterPro" id="IPR006168">
    <property type="entry name" value="G3P_DH_NAD-dep"/>
</dbReference>
<dbReference type="PANTHER" id="PTHR11728">
    <property type="entry name" value="GLYCEROL-3-PHOSPHATE DEHYDROGENASE"/>
    <property type="match status" value="1"/>
</dbReference>
<feature type="binding site" evidence="13">
    <location>
        <position position="193"/>
    </location>
    <ligand>
        <name>sn-glycerol 3-phosphate</name>
        <dbReference type="ChEBI" id="CHEBI:57597"/>
    </ligand>
</feature>
<dbReference type="NCBIfam" id="NF000940">
    <property type="entry name" value="PRK00094.1-2"/>
    <property type="match status" value="1"/>
</dbReference>
<comment type="caution">
    <text evidence="13">Lacks conserved residue(s) required for the propagation of feature annotation.</text>
</comment>
<keyword evidence="2 13" id="KW-0444">Lipid biosynthesis</keyword>
<dbReference type="NCBIfam" id="NF000941">
    <property type="entry name" value="PRK00094.1-3"/>
    <property type="match status" value="1"/>
</dbReference>
<dbReference type="InterPro" id="IPR013328">
    <property type="entry name" value="6PGD_dom2"/>
</dbReference>
<feature type="binding site" evidence="13">
    <location>
        <position position="258"/>
    </location>
    <ligand>
        <name>sn-glycerol 3-phosphate</name>
        <dbReference type="ChEBI" id="CHEBI:57597"/>
    </ligand>
</feature>
<feature type="binding site" evidence="13">
    <location>
        <position position="246"/>
    </location>
    <ligand>
        <name>sn-glycerol 3-phosphate</name>
        <dbReference type="ChEBI" id="CHEBI:57597"/>
    </ligand>
</feature>
<dbReference type="Proteomes" id="UP000218831">
    <property type="component" value="Unassembled WGS sequence"/>
</dbReference>
<evidence type="ECO:0000256" key="1">
    <source>
        <dbReference type="ARBA" id="ARBA00011009"/>
    </source>
</evidence>
<feature type="binding site" evidence="13">
    <location>
        <position position="142"/>
    </location>
    <ligand>
        <name>NADPH</name>
        <dbReference type="ChEBI" id="CHEBI:57783"/>
    </ligand>
</feature>
<keyword evidence="13" id="KW-0963">Cytoplasm</keyword>
<dbReference type="GO" id="GO:0046167">
    <property type="term" value="P:glycerol-3-phosphate biosynthetic process"/>
    <property type="evidence" value="ECO:0007669"/>
    <property type="project" value="UniProtKB-UniRule"/>
</dbReference>
<evidence type="ECO:0000256" key="8">
    <source>
        <dbReference type="ARBA" id="ARBA00023264"/>
    </source>
</evidence>
<dbReference type="FunFam" id="3.40.50.720:FF:000019">
    <property type="entry name" value="Glycerol-3-phosphate dehydrogenase [NAD(P)+]"/>
    <property type="match status" value="1"/>
</dbReference>
<evidence type="ECO:0000313" key="21">
    <source>
        <dbReference type="Proteomes" id="UP000218831"/>
    </source>
</evidence>
<feature type="binding site" evidence="13">
    <location>
        <position position="257"/>
    </location>
    <ligand>
        <name>sn-glycerol 3-phosphate</name>
        <dbReference type="ChEBI" id="CHEBI:57597"/>
    </ligand>
</feature>
<keyword evidence="7 13" id="KW-0594">Phospholipid biosynthesis</keyword>
<evidence type="ECO:0000256" key="2">
    <source>
        <dbReference type="ARBA" id="ARBA00022516"/>
    </source>
</evidence>
<feature type="binding site" evidence="13">
    <location>
        <position position="106"/>
    </location>
    <ligand>
        <name>NADPH</name>
        <dbReference type="ChEBI" id="CHEBI:57783"/>
    </ligand>
</feature>
<feature type="active site" description="Proton acceptor" evidence="13 14">
    <location>
        <position position="193"/>
    </location>
</feature>
<dbReference type="PRINTS" id="PR00077">
    <property type="entry name" value="GPDHDRGNASE"/>
</dbReference>
<dbReference type="HAMAP" id="MF_00394">
    <property type="entry name" value="NAD_Glyc3P_dehydrog"/>
    <property type="match status" value="1"/>
</dbReference>
<dbReference type="FunFam" id="1.10.1040.10:FF:000001">
    <property type="entry name" value="Glycerol-3-phosphate dehydrogenase [NAD(P)+]"/>
    <property type="match status" value="1"/>
</dbReference>
<evidence type="ECO:0000256" key="9">
    <source>
        <dbReference type="ARBA" id="ARBA00052716"/>
    </source>
</evidence>
<evidence type="ECO:0000256" key="13">
    <source>
        <dbReference type="HAMAP-Rule" id="MF_00394"/>
    </source>
</evidence>
<reference evidence="20 21" key="1">
    <citation type="submission" date="2017-08" db="EMBL/GenBank/DDBJ databases">
        <title>Aliifodinibius alkalisoli sp. nov., isolated from saline alkaline soil.</title>
        <authorList>
            <person name="Liu D."/>
            <person name="Zhang G."/>
        </authorList>
    </citation>
    <scope>NUCLEOTIDE SEQUENCE [LARGE SCALE GENOMIC DNA]</scope>
    <source>
        <strain evidence="20 21">WN023</strain>
    </source>
</reference>
<feature type="binding site" evidence="15">
    <location>
        <begin position="257"/>
        <end position="258"/>
    </location>
    <ligand>
        <name>substrate</name>
    </ligand>
</feature>
<keyword evidence="6 13" id="KW-0443">Lipid metabolism</keyword>
<evidence type="ECO:0000256" key="4">
    <source>
        <dbReference type="ARBA" id="ARBA00023002"/>
    </source>
</evidence>
<feature type="binding site" evidence="15">
    <location>
        <position position="106"/>
    </location>
    <ligand>
        <name>substrate</name>
    </ligand>
</feature>
<comment type="subcellular location">
    <subcellularLocation>
        <location evidence="13">Cytoplasm</location>
    </subcellularLocation>
</comment>
<gene>
    <name evidence="13" type="primary">gpsA</name>
    <name evidence="20" type="ORF">CK503_03260</name>
</gene>
<comment type="catalytic activity">
    <reaction evidence="13">
        <text>sn-glycerol 3-phosphate + NAD(+) = dihydroxyacetone phosphate + NADH + H(+)</text>
        <dbReference type="Rhea" id="RHEA:11092"/>
        <dbReference type="ChEBI" id="CHEBI:15378"/>
        <dbReference type="ChEBI" id="CHEBI:57540"/>
        <dbReference type="ChEBI" id="CHEBI:57597"/>
        <dbReference type="ChEBI" id="CHEBI:57642"/>
        <dbReference type="ChEBI" id="CHEBI:57945"/>
        <dbReference type="EC" id="1.1.1.94"/>
    </reaction>
</comment>
<dbReference type="OrthoDB" id="9812273at2"/>
<dbReference type="Pfam" id="PF07479">
    <property type="entry name" value="NAD_Gly3P_dh_C"/>
    <property type="match status" value="1"/>
</dbReference>
<feature type="binding site" evidence="13">
    <location>
        <position position="256"/>
    </location>
    <ligand>
        <name>sn-glycerol 3-phosphate</name>
        <dbReference type="ChEBI" id="CHEBI:57597"/>
    </ligand>
</feature>
<feature type="domain" description="Glycerol-3-phosphate dehydrogenase NAD-dependent C-terminal" evidence="19">
    <location>
        <begin position="182"/>
        <end position="322"/>
    </location>
</feature>
<feature type="binding site" evidence="16">
    <location>
        <position position="142"/>
    </location>
    <ligand>
        <name>NAD(+)</name>
        <dbReference type="ChEBI" id="CHEBI:57540"/>
    </ligand>
</feature>
<feature type="binding site" evidence="13">
    <location>
        <position position="140"/>
    </location>
    <ligand>
        <name>sn-glycerol 3-phosphate</name>
        <dbReference type="ChEBI" id="CHEBI:57597"/>
    </ligand>
</feature>
<dbReference type="GO" id="GO:0141152">
    <property type="term" value="F:glycerol-3-phosphate dehydrogenase (NAD+) activity"/>
    <property type="evidence" value="ECO:0007669"/>
    <property type="project" value="RHEA"/>
</dbReference>
<feature type="domain" description="Glycerol-3-phosphate dehydrogenase NAD-dependent N-terminal" evidence="18">
    <location>
        <begin position="3"/>
        <end position="161"/>
    </location>
</feature>
<keyword evidence="3 13" id="KW-0521">NADP</keyword>
<dbReference type="AlphaFoldDB" id="A0A2A2GEC6"/>
<feature type="binding site" evidence="13">
    <location>
        <position position="138"/>
    </location>
    <ligand>
        <name>sn-glycerol 3-phosphate</name>
        <dbReference type="ChEBI" id="CHEBI:57597"/>
    </ligand>
</feature>
<dbReference type="GO" id="GO:0141153">
    <property type="term" value="F:glycerol-3-phosphate dehydrogenase (NADP+) activity"/>
    <property type="evidence" value="ECO:0007669"/>
    <property type="project" value="RHEA"/>
</dbReference>
<dbReference type="SUPFAM" id="SSF48179">
    <property type="entry name" value="6-phosphogluconate dehydrogenase C-terminal domain-like"/>
    <property type="match status" value="1"/>
</dbReference>
<dbReference type="GO" id="GO:0046168">
    <property type="term" value="P:glycerol-3-phosphate catabolic process"/>
    <property type="evidence" value="ECO:0007669"/>
    <property type="project" value="InterPro"/>
</dbReference>
<evidence type="ECO:0000256" key="12">
    <source>
        <dbReference type="ARBA" id="ARBA00080511"/>
    </source>
</evidence>
<keyword evidence="8 13" id="KW-1208">Phospholipid metabolism</keyword>
<evidence type="ECO:0000256" key="17">
    <source>
        <dbReference type="RuleBase" id="RU000437"/>
    </source>
</evidence>
<dbReference type="UniPathway" id="UPA00940"/>
<feature type="binding site" evidence="13">
    <location>
        <position position="106"/>
    </location>
    <ligand>
        <name>sn-glycerol 3-phosphate</name>
        <dbReference type="ChEBI" id="CHEBI:57597"/>
    </ligand>
</feature>
<evidence type="ECO:0000256" key="15">
    <source>
        <dbReference type="PIRSR" id="PIRSR000114-2"/>
    </source>
</evidence>
<evidence type="ECO:0000256" key="11">
    <source>
        <dbReference type="ARBA" id="ARBA00069372"/>
    </source>
</evidence>
<dbReference type="GO" id="GO:0005975">
    <property type="term" value="P:carbohydrate metabolic process"/>
    <property type="evidence" value="ECO:0007669"/>
    <property type="project" value="InterPro"/>
</dbReference>
<dbReference type="PROSITE" id="PS00957">
    <property type="entry name" value="NAD_G3PDH"/>
    <property type="match status" value="1"/>
</dbReference>
<dbReference type="RefSeq" id="WP_095605355.1">
    <property type="nucleotide sequence ID" value="NZ_NSKE01000002.1"/>
</dbReference>
<dbReference type="InterPro" id="IPR036291">
    <property type="entry name" value="NAD(P)-bd_dom_sf"/>
</dbReference>
<keyword evidence="5 13" id="KW-0520">NAD</keyword>
<comment type="function">
    <text evidence="13">Catalyzes the reduction of the glycolytic intermediate dihydroxyacetone phosphate (DHAP) to sn-glycerol 3-phosphate (G3P), the key precursor for phospholipid synthesis.</text>
</comment>
<dbReference type="PANTHER" id="PTHR11728:SF1">
    <property type="entry name" value="GLYCEROL-3-PHOSPHATE DEHYDROGENASE [NAD(+)] 2, CHLOROPLASTIC"/>
    <property type="match status" value="1"/>
</dbReference>
<evidence type="ECO:0000256" key="3">
    <source>
        <dbReference type="ARBA" id="ARBA00022857"/>
    </source>
</evidence>
<dbReference type="InterPro" id="IPR011128">
    <property type="entry name" value="G3P_DH_NAD-dep_N"/>
</dbReference>
<dbReference type="InterPro" id="IPR008927">
    <property type="entry name" value="6-PGluconate_DH-like_C_sf"/>
</dbReference>
<comment type="caution">
    <text evidence="20">The sequence shown here is derived from an EMBL/GenBank/DDBJ whole genome shotgun (WGS) entry which is preliminary data.</text>
</comment>